<comment type="caution">
    <text evidence="2">The sequence shown here is derived from an EMBL/GenBank/DDBJ whole genome shotgun (WGS) entry which is preliminary data.</text>
</comment>
<name>A0AAQ0H0Z8_HAEPA</name>
<evidence type="ECO:0008006" key="4">
    <source>
        <dbReference type="Google" id="ProtNLM"/>
    </source>
</evidence>
<feature type="signal peptide" evidence="1">
    <location>
        <begin position="1"/>
        <end position="24"/>
    </location>
</feature>
<reference evidence="2 3" key="1">
    <citation type="submission" date="2018-05" db="EMBL/GenBank/DDBJ databases">
        <title>Draft Genome Sequences for a Diverse set of 7 Haemophilus Species.</title>
        <authorList>
            <person name="Nichols M."/>
            <person name="Topaz N."/>
            <person name="Wang X."/>
            <person name="Wang X."/>
            <person name="Boxrud D."/>
        </authorList>
    </citation>
    <scope>NUCLEOTIDE SEQUENCE [LARGE SCALE GENOMIC DNA]</scope>
    <source>
        <strain evidence="2 3">C2006002596</strain>
    </source>
</reference>
<keyword evidence="1" id="KW-0732">Signal</keyword>
<proteinExistence type="predicted"/>
<accession>A0AAQ0H0Z8</accession>
<gene>
    <name evidence="2" type="ORF">DPV95_01795</name>
</gene>
<sequence length="124" mass="13287">MKKLYILILSLASILFFCISSSIAAELAPRKEIGPLDQAKVQKVQAQKWSRMSTFDDMGSEFDDNSISSTSTTGVGGISGRSRGCVTNVGNVVQKKGLSSGRYGPKNKNDNVVVIKGDVVNVCK</sequence>
<dbReference type="AlphaFoldDB" id="A0AAQ0H0Z8"/>
<dbReference type="Proteomes" id="UP000253823">
    <property type="component" value="Unassembled WGS sequence"/>
</dbReference>
<organism evidence="2 3">
    <name type="scientific">Haemophilus parainfluenzae</name>
    <dbReference type="NCBI Taxonomy" id="729"/>
    <lineage>
        <taxon>Bacteria</taxon>
        <taxon>Pseudomonadati</taxon>
        <taxon>Pseudomonadota</taxon>
        <taxon>Gammaproteobacteria</taxon>
        <taxon>Pasteurellales</taxon>
        <taxon>Pasteurellaceae</taxon>
        <taxon>Haemophilus</taxon>
    </lineage>
</organism>
<evidence type="ECO:0000313" key="2">
    <source>
        <dbReference type="EMBL" id="RDE85546.1"/>
    </source>
</evidence>
<evidence type="ECO:0000256" key="1">
    <source>
        <dbReference type="SAM" id="SignalP"/>
    </source>
</evidence>
<evidence type="ECO:0000313" key="3">
    <source>
        <dbReference type="Proteomes" id="UP000253823"/>
    </source>
</evidence>
<dbReference type="EMBL" id="QEPT01000001">
    <property type="protein sequence ID" value="RDE85546.1"/>
    <property type="molecule type" value="Genomic_DNA"/>
</dbReference>
<feature type="chain" id="PRO_5042951226" description="Heme utilization protein" evidence="1">
    <location>
        <begin position="25"/>
        <end position="124"/>
    </location>
</feature>
<protein>
    <recommendedName>
        <fullName evidence="4">Heme utilization protein</fullName>
    </recommendedName>
</protein>
<dbReference type="RefSeq" id="WP_111406557.1">
    <property type="nucleotide sequence ID" value="NZ_QEPT01000001.1"/>
</dbReference>